<dbReference type="PROSITE" id="PS51320">
    <property type="entry name" value="TIFY"/>
    <property type="match status" value="1"/>
</dbReference>
<dbReference type="SMART" id="SM00979">
    <property type="entry name" value="TIFY"/>
    <property type="match status" value="1"/>
</dbReference>
<sequence length="363" mass="38608">MERDFLGLSSKEAIAAAKDEVKTDGFKDIGFGKGSGLHWPFPSEVSALPQFMTFKVAQEDKDRKIASDHSVPSGFLSISTVDGHDLTKKKSMFEIQESLNHDGLSGTHFSPTTYPSKHDVHYMHHHPDVKMFPVANQAVPIAVGNPFTKTHYGTTTMKSQLPGAIPSMPPHSVLPAIGSVAGKTESCAKASASSAQLTIFYAGTVNVYEDISPEKAQAIMFLAGNGSPNSSNLLQPKVQVQGLNSKPTSAEISPVSQPTSTPPCSRLSSPLSVSSNTVAQSGSGSTITEDIIAAKTTGVATTPVSKVEPQKSLSTTNMVPSVPQARKASLARFLEKRKERVMSMAPYNLSKKSPEPATSIVIE</sequence>
<dbReference type="Pfam" id="PF09425">
    <property type="entry name" value="Jas_motif"/>
    <property type="match status" value="1"/>
</dbReference>
<dbReference type="PANTHER" id="PTHR33077">
    <property type="entry name" value="PROTEIN TIFY 4A-RELATED-RELATED"/>
    <property type="match status" value="1"/>
</dbReference>
<comment type="domain">
    <text evidence="2">The jas domain is required for interaction with COI1.</text>
</comment>
<dbReference type="InterPro" id="IPR010399">
    <property type="entry name" value="Tify_dom"/>
</dbReference>
<keyword evidence="2" id="KW-1184">Jasmonic acid signaling pathway</keyword>
<dbReference type="EMBL" id="GGEC01003339">
    <property type="protein sequence ID" value="MBW83822.1"/>
    <property type="molecule type" value="Transcribed_RNA"/>
</dbReference>
<evidence type="ECO:0000256" key="2">
    <source>
        <dbReference type="RuleBase" id="RU369065"/>
    </source>
</evidence>
<accession>A0A2P2IRG1</accession>
<organism evidence="5">
    <name type="scientific">Rhizophora mucronata</name>
    <name type="common">Asiatic mangrove</name>
    <dbReference type="NCBI Taxonomy" id="61149"/>
    <lineage>
        <taxon>Eukaryota</taxon>
        <taxon>Viridiplantae</taxon>
        <taxon>Streptophyta</taxon>
        <taxon>Embryophyta</taxon>
        <taxon>Tracheophyta</taxon>
        <taxon>Spermatophyta</taxon>
        <taxon>Magnoliopsida</taxon>
        <taxon>eudicotyledons</taxon>
        <taxon>Gunneridae</taxon>
        <taxon>Pentapetalae</taxon>
        <taxon>rosids</taxon>
        <taxon>fabids</taxon>
        <taxon>Malpighiales</taxon>
        <taxon>Rhizophoraceae</taxon>
        <taxon>Rhizophora</taxon>
    </lineage>
</organism>
<protein>
    <recommendedName>
        <fullName evidence="2">Protein TIFY</fullName>
    </recommendedName>
    <alternativeName>
        <fullName evidence="2">Jasmonate ZIM domain-containing protein</fullName>
    </alternativeName>
</protein>
<dbReference type="PANTHER" id="PTHR33077:SF90">
    <property type="entry name" value="PROTEIN TIFY 7"/>
    <property type="match status" value="1"/>
</dbReference>
<reference evidence="5" key="1">
    <citation type="submission" date="2018-02" db="EMBL/GenBank/DDBJ databases">
        <title>Rhizophora mucronata_Transcriptome.</title>
        <authorList>
            <person name="Meera S.P."/>
            <person name="Sreeshan A."/>
            <person name="Augustine A."/>
        </authorList>
    </citation>
    <scope>NUCLEOTIDE SEQUENCE</scope>
    <source>
        <tissue evidence="5">Leaf</tissue>
    </source>
</reference>
<evidence type="ECO:0000256" key="1">
    <source>
        <dbReference type="ARBA" id="ARBA00008614"/>
    </source>
</evidence>
<dbReference type="Pfam" id="PF06200">
    <property type="entry name" value="tify"/>
    <property type="match status" value="1"/>
</dbReference>
<comment type="subcellular location">
    <subcellularLocation>
        <location evidence="2">Nucleus</location>
    </subcellularLocation>
</comment>
<dbReference type="GO" id="GO:2000022">
    <property type="term" value="P:regulation of jasmonic acid mediated signaling pathway"/>
    <property type="evidence" value="ECO:0007669"/>
    <property type="project" value="UniProtKB-UniRule"/>
</dbReference>
<dbReference type="InterPro" id="IPR018467">
    <property type="entry name" value="CCT_CS"/>
</dbReference>
<comment type="function">
    <text evidence="2">Repressor of jasmonate responses.</text>
</comment>
<dbReference type="GO" id="GO:0005634">
    <property type="term" value="C:nucleus"/>
    <property type="evidence" value="ECO:0007669"/>
    <property type="project" value="UniProtKB-SubCell"/>
</dbReference>
<proteinExistence type="inferred from homology"/>
<evidence type="ECO:0000259" key="4">
    <source>
        <dbReference type="PROSITE" id="PS51320"/>
    </source>
</evidence>
<name>A0A2P2IRG1_RHIMU</name>
<keyword evidence="2" id="KW-0539">Nucleus</keyword>
<comment type="similarity">
    <text evidence="1 2">Belongs to the TIFY/JAZ family.</text>
</comment>
<feature type="compositionally biased region" description="Low complexity" evidence="3">
    <location>
        <begin position="258"/>
        <end position="275"/>
    </location>
</feature>
<feature type="compositionally biased region" description="Polar residues" evidence="3">
    <location>
        <begin position="244"/>
        <end position="257"/>
    </location>
</feature>
<evidence type="ECO:0000313" key="5">
    <source>
        <dbReference type="EMBL" id="MBW83822.1"/>
    </source>
</evidence>
<dbReference type="InterPro" id="IPR040390">
    <property type="entry name" value="TIFY/JAZ"/>
</dbReference>
<dbReference type="AlphaFoldDB" id="A0A2P2IRG1"/>
<dbReference type="GO" id="GO:0031347">
    <property type="term" value="P:regulation of defense response"/>
    <property type="evidence" value="ECO:0007669"/>
    <property type="project" value="UniProtKB-UniRule"/>
</dbReference>
<feature type="region of interest" description="Disordered" evidence="3">
    <location>
        <begin position="244"/>
        <end position="284"/>
    </location>
</feature>
<evidence type="ECO:0000256" key="3">
    <source>
        <dbReference type="SAM" id="MobiDB-lite"/>
    </source>
</evidence>
<feature type="domain" description="Tify" evidence="4">
    <location>
        <begin position="190"/>
        <end position="225"/>
    </location>
</feature>
<dbReference type="GO" id="GO:0009611">
    <property type="term" value="P:response to wounding"/>
    <property type="evidence" value="ECO:0007669"/>
    <property type="project" value="UniProtKB-UniRule"/>
</dbReference>